<dbReference type="InterPro" id="IPR050796">
    <property type="entry name" value="SCF_F-box_component"/>
</dbReference>
<reference evidence="2" key="1">
    <citation type="submission" date="2020-07" db="EMBL/GenBank/DDBJ databases">
        <title>Genome sequence and genetic diversity analysis of an under-domesticated orphan crop, white fonio (Digitaria exilis).</title>
        <authorList>
            <person name="Bennetzen J.L."/>
            <person name="Chen S."/>
            <person name="Ma X."/>
            <person name="Wang X."/>
            <person name="Yssel A.E.J."/>
            <person name="Chaluvadi S.R."/>
            <person name="Johnson M."/>
            <person name="Gangashetty P."/>
            <person name="Hamidou F."/>
            <person name="Sanogo M.D."/>
            <person name="Zwaenepoel A."/>
            <person name="Wallace J."/>
            <person name="Van De Peer Y."/>
            <person name="Van Deynze A."/>
        </authorList>
    </citation>
    <scope>NUCLEOTIDE SEQUENCE</scope>
    <source>
        <tissue evidence="2">Leaves</tissue>
    </source>
</reference>
<feature type="domain" description="F-box" evidence="1">
    <location>
        <begin position="3"/>
        <end position="48"/>
    </location>
</feature>
<dbReference type="InterPro" id="IPR036047">
    <property type="entry name" value="F-box-like_dom_sf"/>
</dbReference>
<dbReference type="SMART" id="SM00256">
    <property type="entry name" value="FBOX"/>
    <property type="match status" value="2"/>
</dbReference>
<dbReference type="EMBL" id="JACEFO010001644">
    <property type="protein sequence ID" value="KAF8727427.1"/>
    <property type="molecule type" value="Genomic_DNA"/>
</dbReference>
<gene>
    <name evidence="2" type="ORF">HU200_019033</name>
</gene>
<protein>
    <recommendedName>
        <fullName evidence="1">F-box domain-containing protein</fullName>
    </recommendedName>
</protein>
<dbReference type="InterPro" id="IPR017451">
    <property type="entry name" value="F-box-assoc_interact_dom"/>
</dbReference>
<dbReference type="PROSITE" id="PS50181">
    <property type="entry name" value="FBOX"/>
    <property type="match status" value="1"/>
</dbReference>
<dbReference type="PANTHER" id="PTHR31672:SF2">
    <property type="entry name" value="F-BOX DOMAIN-CONTAINING PROTEIN"/>
    <property type="match status" value="1"/>
</dbReference>
<dbReference type="Pfam" id="PF08268">
    <property type="entry name" value="FBA_3"/>
    <property type="match status" value="1"/>
</dbReference>
<name>A0A835F3U1_9POAL</name>
<dbReference type="Pfam" id="PF00646">
    <property type="entry name" value="F-box"/>
    <property type="match status" value="2"/>
</dbReference>
<dbReference type="SUPFAM" id="SSF81383">
    <property type="entry name" value="F-box domain"/>
    <property type="match status" value="2"/>
</dbReference>
<dbReference type="Gene3D" id="1.20.1280.50">
    <property type="match status" value="1"/>
</dbReference>
<comment type="caution">
    <text evidence="2">The sequence shown here is derived from an EMBL/GenBank/DDBJ whole genome shotgun (WGS) entry which is preliminary data.</text>
</comment>
<dbReference type="PANTHER" id="PTHR31672">
    <property type="entry name" value="BNACNNG10540D PROTEIN"/>
    <property type="match status" value="1"/>
</dbReference>
<dbReference type="InterPro" id="IPR013187">
    <property type="entry name" value="F-box-assoc_dom_typ3"/>
</dbReference>
<dbReference type="OrthoDB" id="617976at2759"/>
<proteinExistence type="predicted"/>
<evidence type="ECO:0000313" key="3">
    <source>
        <dbReference type="Proteomes" id="UP000636709"/>
    </source>
</evidence>
<evidence type="ECO:0000313" key="2">
    <source>
        <dbReference type="EMBL" id="KAF8727427.1"/>
    </source>
</evidence>
<dbReference type="Proteomes" id="UP000636709">
    <property type="component" value="Unassembled WGS sequence"/>
</dbReference>
<evidence type="ECO:0000259" key="1">
    <source>
        <dbReference type="PROSITE" id="PS50181"/>
    </source>
</evidence>
<sequence>MPSPVVAALPDEIMTDVFLRLPIKSILRFRAVCRSWAALLSSEEFCSLHMVATEVAATPPKLLFILPTANFNSTAAYSCSLLGHGDDLLFTLEDARGNFVDVAQAPCRGLTLLYDAVAPAYYVCNAATRAVTRLPPCQVASSATAGLGFDTRTKEYKVVRLSLGRSHDIQPVFCEVYTLGGDDRWRPVAEGVPFRFCTLATSAILNAAYSKVPPLFIHGFLHWLINASILIKTPRAGILSFSLTSETFSWVRSPPFEVSSQVHLVELDGHLCMVRDLRSGLPVGGMLEIWKLKDYRSGDWSLNHQIDLSGNVPREFLEPQVAKVIGSFGNSKSSKRIIIATSKHKVFAYDPMSKTLDTIHSTMYIGTSHQTEPSDIRFSLLRESLVPVQKTKEEISLSFPLAKLTREILLRLPAESAHEFKLVCKQWLRLIRSESFSHAFRSHKNMDRRLKIMLVGKGSEQPGFSFIPLNKWLEKPTDQHTLFDTKVCLLQALPWAKSENNPFVVGSKNVGLGFNPLIQEHVIVEMSFVLKDYNSRQYYLKCLLWGCNYRQVQQLPPPPLPVNDMPPAYLEGMLYWMSEPRLGQQHKRAIISFNITTSVFDVIPCPLCIEIWTDSSPCPAFVVELEGVLCAVLANPGTDELDIWKWELDQWKRSYTIYLKSWPDYSLSTEIVVPLAIDPTDGRVLLSTGRMLGLYNPLKQAVENSFALDQKPYSTPEKQGSCLGVLADLKHIDKNSLWEPSLDWYQSSAQTSSASLGENLSHSNDRSKEELNKMCRKLMPLVPMLYEESLAYYPSCPKTRLLPYQKFS</sequence>
<organism evidence="2 3">
    <name type="scientific">Digitaria exilis</name>
    <dbReference type="NCBI Taxonomy" id="1010633"/>
    <lineage>
        <taxon>Eukaryota</taxon>
        <taxon>Viridiplantae</taxon>
        <taxon>Streptophyta</taxon>
        <taxon>Embryophyta</taxon>
        <taxon>Tracheophyta</taxon>
        <taxon>Spermatophyta</taxon>
        <taxon>Magnoliopsida</taxon>
        <taxon>Liliopsida</taxon>
        <taxon>Poales</taxon>
        <taxon>Poaceae</taxon>
        <taxon>PACMAD clade</taxon>
        <taxon>Panicoideae</taxon>
        <taxon>Panicodae</taxon>
        <taxon>Paniceae</taxon>
        <taxon>Anthephorinae</taxon>
        <taxon>Digitaria</taxon>
    </lineage>
</organism>
<accession>A0A835F3U1</accession>
<dbReference type="NCBIfam" id="TIGR01640">
    <property type="entry name" value="F_box_assoc_1"/>
    <property type="match status" value="1"/>
</dbReference>
<dbReference type="InterPro" id="IPR001810">
    <property type="entry name" value="F-box_dom"/>
</dbReference>
<dbReference type="AlphaFoldDB" id="A0A835F3U1"/>
<dbReference type="CDD" id="cd22157">
    <property type="entry name" value="F-box_AtFBW1-like"/>
    <property type="match status" value="1"/>
</dbReference>
<keyword evidence="3" id="KW-1185">Reference proteome</keyword>